<feature type="domain" description="Flavin reductase like" evidence="3">
    <location>
        <begin position="23"/>
        <end position="165"/>
    </location>
</feature>
<comment type="caution">
    <text evidence="4">The sequence shown here is derived from an EMBL/GenBank/DDBJ whole genome shotgun (WGS) entry which is preliminary data.</text>
</comment>
<dbReference type="InterPro" id="IPR050268">
    <property type="entry name" value="NADH-dep_flavin_reductase"/>
</dbReference>
<sequence>MNSSKGSNPLNNLVSSEEFKNAIGHFASGVSIITVRNREVNFGITASAVSSVSLEPPMLLVCVNKKTGTCHAISEVGSFTVNLLNEGQKELGLQFSKANTDKFKGVDVSYGELGNPVLNNTLAQIECRVVEEVTGGTHSIFLAEVHQTNINSGDPLVYYRGMFGQFNQAKLI</sequence>
<accession>A0ABX3HYJ5</accession>
<evidence type="ECO:0000256" key="2">
    <source>
        <dbReference type="ARBA" id="ARBA00023002"/>
    </source>
</evidence>
<comment type="similarity">
    <text evidence="1">Belongs to the non-flavoprotein flavin reductase family.</text>
</comment>
<dbReference type="InterPro" id="IPR002563">
    <property type="entry name" value="Flavin_Rdtase-like_dom"/>
</dbReference>
<evidence type="ECO:0000313" key="5">
    <source>
        <dbReference type="Proteomes" id="UP000187046"/>
    </source>
</evidence>
<organism evidence="4 5">
    <name type="scientific">Bacillus haynesii</name>
    <dbReference type="NCBI Taxonomy" id="1925021"/>
    <lineage>
        <taxon>Bacteria</taxon>
        <taxon>Bacillati</taxon>
        <taxon>Bacillota</taxon>
        <taxon>Bacilli</taxon>
        <taxon>Bacillales</taxon>
        <taxon>Bacillaceae</taxon>
        <taxon>Bacillus</taxon>
    </lineage>
</organism>
<keyword evidence="2" id="KW-0560">Oxidoreductase</keyword>
<name>A0ABX3HYJ5_9BACI</name>
<dbReference type="PANTHER" id="PTHR30466:SF11">
    <property type="entry name" value="FLAVIN-DEPENDENT MONOOXYGENASE, REDUCTASE SUBUNIT HSAB"/>
    <property type="match status" value="1"/>
</dbReference>
<dbReference type="EMBL" id="MRBL01000071">
    <property type="protein sequence ID" value="OMI24479.1"/>
    <property type="molecule type" value="Genomic_DNA"/>
</dbReference>
<dbReference type="SUPFAM" id="SSF50475">
    <property type="entry name" value="FMN-binding split barrel"/>
    <property type="match status" value="1"/>
</dbReference>
<reference evidence="4 5" key="1">
    <citation type="submission" date="2016-12" db="EMBL/GenBank/DDBJ databases">
        <title>Bacillus phylogenomics.</title>
        <authorList>
            <person name="Dunlap C."/>
        </authorList>
    </citation>
    <scope>NUCLEOTIDE SEQUENCE [LARGE SCALE GENOMIC DNA]</scope>
    <source>
        <strain evidence="4 5">NRRL B-41327</strain>
    </source>
</reference>
<dbReference type="InterPro" id="IPR012349">
    <property type="entry name" value="Split_barrel_FMN-bd"/>
</dbReference>
<dbReference type="RefSeq" id="WP_076794322.1">
    <property type="nucleotide sequence ID" value="NZ_JAKYKF010000005.1"/>
</dbReference>
<dbReference type="Proteomes" id="UP000187046">
    <property type="component" value="Unassembled WGS sequence"/>
</dbReference>
<dbReference type="PANTHER" id="PTHR30466">
    <property type="entry name" value="FLAVIN REDUCTASE"/>
    <property type="match status" value="1"/>
</dbReference>
<evidence type="ECO:0000259" key="3">
    <source>
        <dbReference type="SMART" id="SM00903"/>
    </source>
</evidence>
<proteinExistence type="inferred from homology"/>
<keyword evidence="5" id="KW-1185">Reference proteome</keyword>
<dbReference type="SMART" id="SM00903">
    <property type="entry name" value="Flavin_Reduct"/>
    <property type="match status" value="1"/>
</dbReference>
<evidence type="ECO:0000313" key="4">
    <source>
        <dbReference type="EMBL" id="OMI24479.1"/>
    </source>
</evidence>
<protein>
    <recommendedName>
        <fullName evidence="3">Flavin reductase like domain-containing protein</fullName>
    </recommendedName>
</protein>
<dbReference type="Gene3D" id="2.30.110.10">
    <property type="entry name" value="Electron Transport, Fmn-binding Protein, Chain A"/>
    <property type="match status" value="1"/>
</dbReference>
<gene>
    <name evidence="4" type="ORF">BTA31_22320</name>
</gene>
<dbReference type="Pfam" id="PF01613">
    <property type="entry name" value="Flavin_Reduct"/>
    <property type="match status" value="1"/>
</dbReference>
<evidence type="ECO:0000256" key="1">
    <source>
        <dbReference type="ARBA" id="ARBA00008898"/>
    </source>
</evidence>